<keyword evidence="2" id="KW-0812">Transmembrane</keyword>
<proteinExistence type="predicted"/>
<name>A0ABY4CE65_9BACT</name>
<sequence length="604" mass="65323">MKWNFKPVSLIKKTAASLSIVTMCIAPVAQGAAAESQKKLINEYLRETGLTTKKMTVGEFWRMVRHVYPYTLQKQMDVWVQYNRNELMPSIEANTFKDADGKEQVRLTLTKDGQSTNLTFTGDEDTPLKVNNVAFAKKELLKYNNFNDIAKKLAEKDPTTSKSMKNGQQGYLSKQPIMTIKEFKLLSARQKAEYLVRLRQTAEAAQRVYETRYGKQALLDFNNKYEFALKALFGDDAFAASNLTGKPCIVAGYISKYGENGSCGGSTVGTQDLKNQQNANRASCANNGVACNPLVYGFDSGGGAFCVARSDIKYATRVCNSKSPLNGPQDKKRIIESYLKGVRDKSVDLKLNEEGKVSESQYAEIADYLTAINGFVNQAVVECGRAPLKDVQVSREDQQSACTELSTRAMDLQKFATEPTPPAPPVVVPTPPAGIPNNGNCAEQMTGSHPSADGKSCVCNDGEKQGEMGEEGRRIKACVIGDGGAGGTGAKESCGFWCRNKSWIIPVGVGVLALGLFWWLFSKDKNKKSKSPEYVPPAPVPEPTPTTPTTPTTPVVENPPPAPCPAPNTLVGGICVAPVVVPPPVVSTEGGTKTDTPGRAGGVR</sequence>
<evidence type="ECO:0000256" key="1">
    <source>
        <dbReference type="SAM" id="MobiDB-lite"/>
    </source>
</evidence>
<gene>
    <name evidence="4" type="ORF">MNR06_03235</name>
</gene>
<protein>
    <submittedName>
        <fullName evidence="4">Uncharacterized protein</fullName>
    </submittedName>
</protein>
<keyword evidence="2" id="KW-0472">Membrane</keyword>
<keyword evidence="2" id="KW-1133">Transmembrane helix</keyword>
<feature type="transmembrane region" description="Helical" evidence="2">
    <location>
        <begin position="503"/>
        <end position="521"/>
    </location>
</feature>
<feature type="signal peptide" evidence="3">
    <location>
        <begin position="1"/>
        <end position="31"/>
    </location>
</feature>
<feature type="region of interest" description="Disordered" evidence="1">
    <location>
        <begin position="585"/>
        <end position="604"/>
    </location>
</feature>
<feature type="region of interest" description="Disordered" evidence="1">
    <location>
        <begin position="527"/>
        <end position="561"/>
    </location>
</feature>
<feature type="compositionally biased region" description="Pro residues" evidence="1">
    <location>
        <begin position="534"/>
        <end position="548"/>
    </location>
</feature>
<evidence type="ECO:0000313" key="4">
    <source>
        <dbReference type="EMBL" id="UOF01966.1"/>
    </source>
</evidence>
<reference evidence="4" key="1">
    <citation type="submission" date="2022-03" db="EMBL/GenBank/DDBJ databases">
        <title>Genome Identification and Characterization of new species Bdellovibrio reynosense LBG001 sp. nov. from a Mexico soil sample.</title>
        <authorList>
            <person name="Camilli A."/>
            <person name="Ajao Y."/>
            <person name="Guo X."/>
        </authorList>
    </citation>
    <scope>NUCLEOTIDE SEQUENCE</scope>
    <source>
        <strain evidence="4">LBG001</strain>
    </source>
</reference>
<evidence type="ECO:0000256" key="2">
    <source>
        <dbReference type="SAM" id="Phobius"/>
    </source>
</evidence>
<organism evidence="4 5">
    <name type="scientific">Bdellovibrio reynosensis</name>
    <dbReference type="NCBI Taxonomy" id="2835041"/>
    <lineage>
        <taxon>Bacteria</taxon>
        <taxon>Pseudomonadati</taxon>
        <taxon>Bdellovibrionota</taxon>
        <taxon>Bdellovibrionia</taxon>
        <taxon>Bdellovibrionales</taxon>
        <taxon>Pseudobdellovibrionaceae</taxon>
        <taxon>Bdellovibrio</taxon>
    </lineage>
</organism>
<dbReference type="EMBL" id="CP093442">
    <property type="protein sequence ID" value="UOF01966.1"/>
    <property type="molecule type" value="Genomic_DNA"/>
</dbReference>
<feature type="chain" id="PRO_5045070919" evidence="3">
    <location>
        <begin position="32"/>
        <end position="604"/>
    </location>
</feature>
<accession>A0ABY4CE65</accession>
<keyword evidence="3" id="KW-0732">Signal</keyword>
<evidence type="ECO:0000256" key="3">
    <source>
        <dbReference type="SAM" id="SignalP"/>
    </source>
</evidence>
<keyword evidence="5" id="KW-1185">Reference proteome</keyword>
<evidence type="ECO:0000313" key="5">
    <source>
        <dbReference type="Proteomes" id="UP000830116"/>
    </source>
</evidence>
<dbReference type="RefSeq" id="WP_243538585.1">
    <property type="nucleotide sequence ID" value="NZ_CP093442.1"/>
</dbReference>
<dbReference type="Proteomes" id="UP000830116">
    <property type="component" value="Chromosome"/>
</dbReference>